<protein>
    <submittedName>
        <fullName evidence="3">Sprouty RTK signaling antagonist 3</fullName>
    </submittedName>
</protein>
<proteinExistence type="inferred from homology"/>
<dbReference type="Ensembl" id="ENSONIT00000026216.2">
    <property type="protein sequence ID" value="ENSONIP00000026193.2"/>
    <property type="gene ID" value="ENSONIG00000020890.2"/>
</dbReference>
<reference evidence="3" key="3">
    <citation type="submission" date="2025-09" db="UniProtKB">
        <authorList>
            <consortium name="Ensembl"/>
        </authorList>
    </citation>
    <scope>IDENTIFICATION</scope>
</reference>
<dbReference type="PANTHER" id="PTHR12365:SF9">
    <property type="entry name" value="PROTEIN SPROUTY HOMOLOG 3"/>
    <property type="match status" value="1"/>
</dbReference>
<evidence type="ECO:0000256" key="1">
    <source>
        <dbReference type="ARBA" id="ARBA00010964"/>
    </source>
</evidence>
<organism evidence="3 4">
    <name type="scientific">Oreochromis niloticus</name>
    <name type="common">Nile tilapia</name>
    <name type="synonym">Tilapia nilotica</name>
    <dbReference type="NCBI Taxonomy" id="8128"/>
    <lineage>
        <taxon>Eukaryota</taxon>
        <taxon>Metazoa</taxon>
        <taxon>Chordata</taxon>
        <taxon>Craniata</taxon>
        <taxon>Vertebrata</taxon>
        <taxon>Euteleostomi</taxon>
        <taxon>Actinopterygii</taxon>
        <taxon>Neopterygii</taxon>
        <taxon>Teleostei</taxon>
        <taxon>Neoteleostei</taxon>
        <taxon>Acanthomorphata</taxon>
        <taxon>Ovalentaria</taxon>
        <taxon>Cichlomorphae</taxon>
        <taxon>Cichliformes</taxon>
        <taxon>Cichlidae</taxon>
        <taxon>African cichlids</taxon>
        <taxon>Pseudocrenilabrinae</taxon>
        <taxon>Oreochromini</taxon>
        <taxon>Oreochromis</taxon>
    </lineage>
</organism>
<dbReference type="STRING" id="8128.ENSONIP00000026193"/>
<dbReference type="GO" id="GO:0016020">
    <property type="term" value="C:membrane"/>
    <property type="evidence" value="ECO:0007669"/>
    <property type="project" value="InterPro"/>
</dbReference>
<dbReference type="AlphaFoldDB" id="I3KYJ6"/>
<feature type="compositionally biased region" description="Low complexity" evidence="2">
    <location>
        <begin position="105"/>
        <end position="132"/>
    </location>
</feature>
<dbReference type="GO" id="GO:0046580">
    <property type="term" value="P:negative regulation of Ras protein signal transduction"/>
    <property type="evidence" value="ECO:0007669"/>
    <property type="project" value="TreeGrafter"/>
</dbReference>
<dbReference type="PROSITE" id="PS51227">
    <property type="entry name" value="SPR"/>
    <property type="match status" value="1"/>
</dbReference>
<dbReference type="HOGENOM" id="CLU_077696_0_0_1"/>
<dbReference type="eggNOG" id="ENOG502R5TY">
    <property type="taxonomic scope" value="Eukaryota"/>
</dbReference>
<dbReference type="PANTHER" id="PTHR12365">
    <property type="entry name" value="SPROUTY"/>
    <property type="match status" value="1"/>
</dbReference>
<dbReference type="InterPro" id="IPR051192">
    <property type="entry name" value="Sprouty_domain"/>
</dbReference>
<accession>I3KYJ6</accession>
<dbReference type="GO" id="GO:0005829">
    <property type="term" value="C:cytosol"/>
    <property type="evidence" value="ECO:0007669"/>
    <property type="project" value="TreeGrafter"/>
</dbReference>
<evidence type="ECO:0000313" key="3">
    <source>
        <dbReference type="Ensembl" id="ENSONIP00000026193.2"/>
    </source>
</evidence>
<reference evidence="3" key="2">
    <citation type="submission" date="2025-08" db="UniProtKB">
        <authorList>
            <consortium name="Ensembl"/>
        </authorList>
    </citation>
    <scope>IDENTIFICATION</scope>
</reference>
<comment type="similarity">
    <text evidence="1">Belongs to the sprouty family.</text>
</comment>
<dbReference type="InterPro" id="IPR007875">
    <property type="entry name" value="Sprouty"/>
</dbReference>
<evidence type="ECO:0000313" key="4">
    <source>
        <dbReference type="Proteomes" id="UP000005207"/>
    </source>
</evidence>
<dbReference type="GO" id="GO:0040037">
    <property type="term" value="P:negative regulation of fibroblast growth factor receptor signaling pathway"/>
    <property type="evidence" value="ECO:0007669"/>
    <property type="project" value="TreeGrafter"/>
</dbReference>
<dbReference type="GO" id="GO:0048513">
    <property type="term" value="P:animal organ development"/>
    <property type="evidence" value="ECO:0007669"/>
    <property type="project" value="TreeGrafter"/>
</dbReference>
<name>I3KYJ6_ORENI</name>
<keyword evidence="4" id="KW-1185">Reference proteome</keyword>
<dbReference type="GeneTree" id="ENSGT00950000183055"/>
<evidence type="ECO:0000256" key="2">
    <source>
        <dbReference type="SAM" id="MobiDB-lite"/>
    </source>
</evidence>
<reference evidence="4" key="1">
    <citation type="submission" date="2012-01" db="EMBL/GenBank/DDBJ databases">
        <title>The Genome Sequence of Oreochromis niloticus (Nile Tilapia).</title>
        <authorList>
            <consortium name="Broad Institute Genome Assembly Team"/>
            <consortium name="Broad Institute Sequencing Platform"/>
            <person name="Di Palma F."/>
            <person name="Johnson J."/>
            <person name="Lander E.S."/>
            <person name="Lindblad-Toh K."/>
        </authorList>
    </citation>
    <scope>NUCLEOTIDE SEQUENCE [LARGE SCALE GENOMIC DNA]</scope>
</reference>
<dbReference type="Pfam" id="PF05210">
    <property type="entry name" value="Sprouty"/>
    <property type="match status" value="1"/>
</dbReference>
<sequence length="333" mass="36471">MLKCLATRPASVCSTGSSLPQTRLPTLVPSSWLTRMDSTHSFRMELDSVLSLDQIRAIRANNDYVEKPVALEPATQSGFFLVHDDRYPHGAYIHHPQPSFPSAMSRSQSQQQHTHLSHLSRSSTISSSMSRTSATSDQRLLAGLTPSHSGLGSVVHSQPKGDLKPDSLGKRLAEDEAELSLHQFICERCGRCKCQECCTPRRLPSCWACGQRCLCSAENAVEYGTCLCCVKGLFYHCSAQDDEDNCADQPCSCAPAHACARWSTMGLLALCLPCLCCYPPARLCLALCRCAHDRATRPGCRCSNTNTVCRKISNSNPNPCHPSLRSKALEKPL</sequence>
<gene>
    <name evidence="3" type="primary">SPRY3</name>
</gene>
<dbReference type="InParanoid" id="I3KYJ6"/>
<dbReference type="Proteomes" id="UP000005207">
    <property type="component" value="Linkage group LG10"/>
</dbReference>
<feature type="region of interest" description="Disordered" evidence="2">
    <location>
        <begin position="97"/>
        <end position="132"/>
    </location>
</feature>
<dbReference type="OMA" id="ALCRCAH"/>